<comment type="caution">
    <text evidence="3">The sequence shown here is derived from an EMBL/GenBank/DDBJ whole genome shotgun (WGS) entry which is preliminary data.</text>
</comment>
<gene>
    <name evidence="3" type="ORF">C9J18_04675</name>
    <name evidence="2" type="ORF">CTM96_08550</name>
</gene>
<dbReference type="AlphaFoldDB" id="A0A2T3JWP2"/>
<dbReference type="SMART" id="SM00052">
    <property type="entry name" value="EAL"/>
    <property type="match status" value="1"/>
</dbReference>
<keyword evidence="4" id="KW-1185">Reference proteome</keyword>
<dbReference type="InterPro" id="IPR001633">
    <property type="entry name" value="EAL_dom"/>
</dbReference>
<feature type="domain" description="EAL" evidence="1">
    <location>
        <begin position="1"/>
        <end position="227"/>
    </location>
</feature>
<evidence type="ECO:0000313" key="3">
    <source>
        <dbReference type="EMBL" id="PSU53700.1"/>
    </source>
</evidence>
<dbReference type="Proteomes" id="UP000241618">
    <property type="component" value="Unassembled WGS sequence"/>
</dbReference>
<name>A0A2T3JWP2_PHOPO</name>
<organism evidence="3 5">
    <name type="scientific">Photobacterium phosphoreum</name>
    <dbReference type="NCBI Taxonomy" id="659"/>
    <lineage>
        <taxon>Bacteria</taxon>
        <taxon>Pseudomonadati</taxon>
        <taxon>Pseudomonadota</taxon>
        <taxon>Gammaproteobacteria</taxon>
        <taxon>Vibrionales</taxon>
        <taxon>Vibrionaceae</taxon>
        <taxon>Photobacterium</taxon>
    </lineage>
</organism>
<reference evidence="4 5" key="1">
    <citation type="submission" date="2018-03" db="EMBL/GenBank/DDBJ databases">
        <title>Whole genome sequencing of Histamine producing bacteria.</title>
        <authorList>
            <person name="Butler K."/>
        </authorList>
    </citation>
    <scope>NUCLEOTIDE SEQUENCE [LARGE SCALE GENOMIC DNA]</scope>
    <source>
        <strain evidence="3 5">FS-6.1</strain>
        <strain evidence="2 4">FS-6.2</strain>
    </source>
</reference>
<evidence type="ECO:0000259" key="1">
    <source>
        <dbReference type="PROSITE" id="PS50883"/>
    </source>
</evidence>
<evidence type="ECO:0000313" key="4">
    <source>
        <dbReference type="Proteomes" id="UP000241405"/>
    </source>
</evidence>
<accession>A0A2T3JWP2</accession>
<dbReference type="InterPro" id="IPR035919">
    <property type="entry name" value="EAL_sf"/>
</dbReference>
<dbReference type="EMBL" id="PYMP01000002">
    <property type="protein sequence ID" value="PSU53700.1"/>
    <property type="molecule type" value="Genomic_DNA"/>
</dbReference>
<proteinExistence type="predicted"/>
<dbReference type="Pfam" id="PF00563">
    <property type="entry name" value="EAL"/>
    <property type="match status" value="1"/>
</dbReference>
<evidence type="ECO:0000313" key="5">
    <source>
        <dbReference type="Proteomes" id="UP000241618"/>
    </source>
</evidence>
<protein>
    <recommendedName>
        <fullName evidence="1">EAL domain-containing protein</fullName>
    </recommendedName>
</protein>
<dbReference type="PANTHER" id="PTHR33121:SF71">
    <property type="entry name" value="OXYGEN SENSOR PROTEIN DOSP"/>
    <property type="match status" value="1"/>
</dbReference>
<sequence length="227" mass="26222">MCNDIFFMYQPKFHNEKLFGYEALLRKVSNGEVIFPDYLVKENSGNNNFDYFIINSVIDSLSKLALIDVGNKSISINVSAKFMSTDIELNKIDLCIVDEFNLKIEFEILENGNITDYNICNKNIELLNSIGISVSVDDFGSDYASIRRLINLRNINFIKLDKKLIDDIKDCPSLLPSMKILFEFINSFNFKILAEGVENKEIFEMLRSVGIEYFQGFYFSKPQWLDS</sequence>
<dbReference type="Gene3D" id="3.20.20.450">
    <property type="entry name" value="EAL domain"/>
    <property type="match status" value="1"/>
</dbReference>
<evidence type="ECO:0000313" key="2">
    <source>
        <dbReference type="EMBL" id="PSU25751.1"/>
    </source>
</evidence>
<dbReference type="PANTHER" id="PTHR33121">
    <property type="entry name" value="CYCLIC DI-GMP PHOSPHODIESTERASE PDEF"/>
    <property type="match status" value="1"/>
</dbReference>
<dbReference type="Proteomes" id="UP000241405">
    <property type="component" value="Unassembled WGS sequence"/>
</dbReference>
<dbReference type="EMBL" id="PYMO01000006">
    <property type="protein sequence ID" value="PSU25751.1"/>
    <property type="molecule type" value="Genomic_DNA"/>
</dbReference>
<dbReference type="SUPFAM" id="SSF141868">
    <property type="entry name" value="EAL domain-like"/>
    <property type="match status" value="1"/>
</dbReference>
<dbReference type="GO" id="GO:0071111">
    <property type="term" value="F:cyclic-guanylate-specific phosphodiesterase activity"/>
    <property type="evidence" value="ECO:0007669"/>
    <property type="project" value="InterPro"/>
</dbReference>
<dbReference type="PROSITE" id="PS50883">
    <property type="entry name" value="EAL"/>
    <property type="match status" value="1"/>
</dbReference>
<dbReference type="CDD" id="cd01948">
    <property type="entry name" value="EAL"/>
    <property type="match status" value="1"/>
</dbReference>
<dbReference type="InterPro" id="IPR050706">
    <property type="entry name" value="Cyclic-di-GMP_PDE-like"/>
</dbReference>